<evidence type="ECO:0000313" key="4">
    <source>
        <dbReference type="Proteomes" id="UP001164746"/>
    </source>
</evidence>
<protein>
    <submittedName>
        <fullName evidence="3">Uncharacterized protein</fullName>
    </submittedName>
</protein>
<dbReference type="EMBL" id="CP111025">
    <property type="protein sequence ID" value="WAR26564.1"/>
    <property type="molecule type" value="Genomic_DNA"/>
</dbReference>
<reference evidence="3" key="1">
    <citation type="submission" date="2022-11" db="EMBL/GenBank/DDBJ databases">
        <title>Centuries of genome instability and evolution in soft-shell clam transmissible cancer (bioRxiv).</title>
        <authorList>
            <person name="Hart S.F.M."/>
            <person name="Yonemitsu M.A."/>
            <person name="Giersch R.M."/>
            <person name="Beal B.F."/>
            <person name="Arriagada G."/>
            <person name="Davis B.W."/>
            <person name="Ostrander E.A."/>
            <person name="Goff S.P."/>
            <person name="Metzger M.J."/>
        </authorList>
    </citation>
    <scope>NUCLEOTIDE SEQUENCE</scope>
    <source>
        <strain evidence="3">MELC-2E11</strain>
        <tissue evidence="3">Siphon/mantle</tissue>
    </source>
</reference>
<organism evidence="3 4">
    <name type="scientific">Mya arenaria</name>
    <name type="common">Soft-shell clam</name>
    <dbReference type="NCBI Taxonomy" id="6604"/>
    <lineage>
        <taxon>Eukaryota</taxon>
        <taxon>Metazoa</taxon>
        <taxon>Spiralia</taxon>
        <taxon>Lophotrochozoa</taxon>
        <taxon>Mollusca</taxon>
        <taxon>Bivalvia</taxon>
        <taxon>Autobranchia</taxon>
        <taxon>Heteroconchia</taxon>
        <taxon>Euheterodonta</taxon>
        <taxon>Imparidentia</taxon>
        <taxon>Neoheterodontei</taxon>
        <taxon>Myida</taxon>
        <taxon>Myoidea</taxon>
        <taxon>Myidae</taxon>
        <taxon>Mya</taxon>
    </lineage>
</organism>
<feature type="region of interest" description="Disordered" evidence="2">
    <location>
        <begin position="78"/>
        <end position="176"/>
    </location>
</feature>
<evidence type="ECO:0000313" key="3">
    <source>
        <dbReference type="EMBL" id="WAR26564.1"/>
    </source>
</evidence>
<sequence length="357" mass="40512">MKETVLCGPDIKSRPLLPLPSTPPSNDIYDYISDYIQPGSPCEIQERTHYERRTVEFKELIITCVDVLQILPHLTFVDIDKPGKSSSGGSKQKDSCEENKNAPPLPPRITLDFDKPGRCSSGGAQKDSCEENKNAPPLPPRITLDFDKPGKSSSGGSKRKDSCEENINAPPLPSQRITLEKVEAENSDSETYDDCYLIATAHKEIKHLADADCDQLLIEKERFKRATERLQAELEHLEDIHQLKHVITEMGAKKVQLVRDVSKVDEKYFALREDILEGKVHMEVSDEQYSDKGLYSAKQLSQTTLEKETTRNEQVTDLPNDEYRQVVKPNRKFHSYKDSAYMSDMGTMYEEQETAED</sequence>
<keyword evidence="1" id="KW-0175">Coiled coil</keyword>
<evidence type="ECO:0000256" key="2">
    <source>
        <dbReference type="SAM" id="MobiDB-lite"/>
    </source>
</evidence>
<feature type="compositionally biased region" description="Basic and acidic residues" evidence="2">
    <location>
        <begin position="91"/>
        <end position="100"/>
    </location>
</feature>
<evidence type="ECO:0000256" key="1">
    <source>
        <dbReference type="SAM" id="Coils"/>
    </source>
</evidence>
<proteinExistence type="predicted"/>
<feature type="coiled-coil region" evidence="1">
    <location>
        <begin position="213"/>
        <end position="240"/>
    </location>
</feature>
<gene>
    <name evidence="3" type="ORF">MAR_012268</name>
</gene>
<keyword evidence="4" id="KW-1185">Reference proteome</keyword>
<dbReference type="Proteomes" id="UP001164746">
    <property type="component" value="Chromosome 14"/>
</dbReference>
<name>A0ABY7FZ57_MYAAR</name>
<accession>A0ABY7FZ57</accession>